<keyword evidence="1 2" id="KW-0597">Phosphoprotein</keyword>
<dbReference type="SMART" id="SM00448">
    <property type="entry name" value="REC"/>
    <property type="match status" value="1"/>
</dbReference>
<dbReference type="PROSITE" id="PS50110">
    <property type="entry name" value="RESPONSE_REGULATORY"/>
    <property type="match status" value="1"/>
</dbReference>
<comment type="caution">
    <text evidence="4">The sequence shown here is derived from an EMBL/GenBank/DDBJ whole genome shotgun (WGS) entry which is preliminary data.</text>
</comment>
<evidence type="ECO:0000313" key="4">
    <source>
        <dbReference type="EMBL" id="GAA5064163.1"/>
    </source>
</evidence>
<dbReference type="InterPro" id="IPR001789">
    <property type="entry name" value="Sig_transdc_resp-reg_receiver"/>
</dbReference>
<dbReference type="InterPro" id="IPR011006">
    <property type="entry name" value="CheY-like_superfamily"/>
</dbReference>
<dbReference type="Pfam" id="PF00072">
    <property type="entry name" value="Response_reg"/>
    <property type="match status" value="1"/>
</dbReference>
<feature type="modified residue" description="4-aspartylphosphate" evidence="2">
    <location>
        <position position="57"/>
    </location>
</feature>
<dbReference type="InterPro" id="IPR050595">
    <property type="entry name" value="Bact_response_regulator"/>
</dbReference>
<dbReference type="PANTHER" id="PTHR44591">
    <property type="entry name" value="STRESS RESPONSE REGULATOR PROTEIN 1"/>
    <property type="match status" value="1"/>
</dbReference>
<name>A0ABP9KR54_9RHOB</name>
<evidence type="ECO:0000256" key="1">
    <source>
        <dbReference type="ARBA" id="ARBA00022553"/>
    </source>
</evidence>
<reference evidence="5" key="1">
    <citation type="journal article" date="2019" name="Int. J. Syst. Evol. Microbiol.">
        <title>The Global Catalogue of Microorganisms (GCM) 10K type strain sequencing project: providing services to taxonomists for standard genome sequencing and annotation.</title>
        <authorList>
            <consortium name="The Broad Institute Genomics Platform"/>
            <consortium name="The Broad Institute Genome Sequencing Center for Infectious Disease"/>
            <person name="Wu L."/>
            <person name="Ma J."/>
        </authorList>
    </citation>
    <scope>NUCLEOTIDE SEQUENCE [LARGE SCALE GENOMIC DNA]</scope>
    <source>
        <strain evidence="5">JCM 18015</strain>
    </source>
</reference>
<evidence type="ECO:0000313" key="5">
    <source>
        <dbReference type="Proteomes" id="UP001499910"/>
    </source>
</evidence>
<feature type="domain" description="Response regulatory" evidence="3">
    <location>
        <begin position="7"/>
        <end position="124"/>
    </location>
</feature>
<dbReference type="EMBL" id="BAABHW010000001">
    <property type="protein sequence ID" value="GAA5064163.1"/>
    <property type="molecule type" value="Genomic_DNA"/>
</dbReference>
<accession>A0ABP9KR54</accession>
<dbReference type="Gene3D" id="3.40.50.2300">
    <property type="match status" value="1"/>
</dbReference>
<evidence type="ECO:0000259" key="3">
    <source>
        <dbReference type="PROSITE" id="PS50110"/>
    </source>
</evidence>
<protein>
    <submittedName>
        <fullName evidence="4">Response regulator</fullName>
    </submittedName>
</protein>
<evidence type="ECO:0000256" key="2">
    <source>
        <dbReference type="PROSITE-ProRule" id="PRU00169"/>
    </source>
</evidence>
<dbReference type="PANTHER" id="PTHR44591:SF3">
    <property type="entry name" value="RESPONSE REGULATORY DOMAIN-CONTAINING PROTEIN"/>
    <property type="match status" value="1"/>
</dbReference>
<dbReference type="RefSeq" id="WP_259547355.1">
    <property type="nucleotide sequence ID" value="NZ_BAABHW010000001.1"/>
</dbReference>
<proteinExistence type="predicted"/>
<gene>
    <name evidence="4" type="ORF">GCM10023209_00400</name>
</gene>
<organism evidence="4 5">
    <name type="scientific">[Roseibacterium] beibuensis</name>
    <dbReference type="NCBI Taxonomy" id="1193142"/>
    <lineage>
        <taxon>Bacteria</taxon>
        <taxon>Pseudomonadati</taxon>
        <taxon>Pseudomonadota</taxon>
        <taxon>Alphaproteobacteria</taxon>
        <taxon>Rhodobacterales</taxon>
        <taxon>Roseobacteraceae</taxon>
        <taxon>Roseicyclus</taxon>
    </lineage>
</organism>
<keyword evidence="5" id="KW-1185">Reference proteome</keyword>
<dbReference type="Proteomes" id="UP001499910">
    <property type="component" value="Unassembled WGS sequence"/>
</dbReference>
<dbReference type="SUPFAM" id="SSF52172">
    <property type="entry name" value="CheY-like"/>
    <property type="match status" value="1"/>
</dbReference>
<sequence>MAEELKRILHVDDDEDIRAIVQLALEIVDSFELLQCASGQEALEKASDFRPQLILLDVMMPGMSGQTLATELAKEGALTHVPVVFVTAKAESEFTEQLVAEGATAVITKPFDPMTLGSEIKSIWGDSQR</sequence>